<keyword evidence="1" id="KW-0472">Membrane</keyword>
<feature type="transmembrane region" description="Helical" evidence="1">
    <location>
        <begin position="243"/>
        <end position="263"/>
    </location>
</feature>
<evidence type="ECO:0000256" key="1">
    <source>
        <dbReference type="SAM" id="Phobius"/>
    </source>
</evidence>
<dbReference type="InterPro" id="IPR011642">
    <property type="entry name" value="Gate_dom"/>
</dbReference>
<dbReference type="EMBL" id="FQXG01000009">
    <property type="protein sequence ID" value="SHI19474.1"/>
    <property type="molecule type" value="Genomic_DNA"/>
</dbReference>
<keyword evidence="4" id="KW-1185">Reference proteome</keyword>
<feature type="transmembrane region" description="Helical" evidence="1">
    <location>
        <begin position="139"/>
        <end position="166"/>
    </location>
</feature>
<dbReference type="STRING" id="299255.SAMN02745129_4686"/>
<proteinExistence type="predicted"/>
<keyword evidence="1" id="KW-1133">Transmembrane helix</keyword>
<feature type="transmembrane region" description="Helical" evidence="1">
    <location>
        <begin position="435"/>
        <end position="456"/>
    </location>
</feature>
<feature type="transmembrane region" description="Helical" evidence="1">
    <location>
        <begin position="366"/>
        <end position="387"/>
    </location>
</feature>
<dbReference type="Pfam" id="PF07670">
    <property type="entry name" value="Gate"/>
    <property type="match status" value="1"/>
</dbReference>
<feature type="transmembrane region" description="Helical" evidence="1">
    <location>
        <begin position="217"/>
        <end position="237"/>
    </location>
</feature>
<feature type="domain" description="Nucleoside transporter/FeoB GTPase Gate" evidence="2">
    <location>
        <begin position="142"/>
        <end position="241"/>
    </location>
</feature>
<dbReference type="Proteomes" id="UP000184268">
    <property type="component" value="Unassembled WGS sequence"/>
</dbReference>
<gene>
    <name evidence="3" type="ORF">SAMN02745129_4686</name>
</gene>
<organism evidence="3 4">
    <name type="scientific">Ferrimonas marina</name>
    <dbReference type="NCBI Taxonomy" id="299255"/>
    <lineage>
        <taxon>Bacteria</taxon>
        <taxon>Pseudomonadati</taxon>
        <taxon>Pseudomonadota</taxon>
        <taxon>Gammaproteobacteria</taxon>
        <taxon>Alteromonadales</taxon>
        <taxon>Ferrimonadaceae</taxon>
        <taxon>Ferrimonas</taxon>
    </lineage>
</organism>
<feature type="transmembrane region" description="Helical" evidence="1">
    <location>
        <begin position="100"/>
        <end position="119"/>
    </location>
</feature>
<name>A0A1M5Z5P9_9GAMM</name>
<evidence type="ECO:0000313" key="4">
    <source>
        <dbReference type="Proteomes" id="UP000184268"/>
    </source>
</evidence>
<protein>
    <submittedName>
        <fullName evidence="3">Nucleoside recognition GATE domain-containing membrane protein YjiH</fullName>
    </submittedName>
</protein>
<keyword evidence="1" id="KW-0812">Transmembrane</keyword>
<feature type="transmembrane region" description="Helical" evidence="1">
    <location>
        <begin position="60"/>
        <end position="79"/>
    </location>
</feature>
<feature type="transmembrane region" description="Helical" evidence="1">
    <location>
        <begin position="327"/>
        <end position="346"/>
    </location>
</feature>
<sequence length="457" mass="48862">MSSEKTVDMLEKPSLRDSLMFLIPSLIGIFLFMTPVSYGGDVTIPIAILAKGSLAQLDSLAVPLVTFLVVASAVLTLATKLFKPKAVLSSPFLHGLLNPSTLWSVTRVLGAVFILMAFFQVGPGLVHSEDTGGLVLNDLLPTLLCVFFFAGLLLPLLINFGLLELIGCLMTKLMRPLFNLPGRSAVTSFASWLGDGSVGVLMTSKQYEQGIFTEREAAVIGTTFTAVSITFSLVVISTVGLEAYFLPFYGTVCLAGLVAAVIVPRLPPLSRKRDVFIDGTPREKDDELVPAGESSLSFGYKQAIGRAKQVKSLGSVAREGVHNAADMILGVLPVVMAVGTVALVIAETTPLFNWLGAPFVPLLELLQIPEAVQASTTVMVGFADMFLPAIMAASIESDLTRFVIAALSVSQLIFLSETGSLMLGSKVPVKLWELFVIFVLRTLVVLPVIALMAHLIF</sequence>
<dbReference type="AlphaFoldDB" id="A0A1M5Z5P9"/>
<reference evidence="3 4" key="1">
    <citation type="submission" date="2016-11" db="EMBL/GenBank/DDBJ databases">
        <authorList>
            <person name="Jaros S."/>
            <person name="Januszkiewicz K."/>
            <person name="Wedrychowicz H."/>
        </authorList>
    </citation>
    <scope>NUCLEOTIDE SEQUENCE [LARGE SCALE GENOMIC DNA]</scope>
    <source>
        <strain evidence="3 4">DSM 16917</strain>
    </source>
</reference>
<accession>A0A1M5Z5P9</accession>
<feature type="transmembrane region" description="Helical" evidence="1">
    <location>
        <begin position="21"/>
        <end position="40"/>
    </location>
</feature>
<evidence type="ECO:0000313" key="3">
    <source>
        <dbReference type="EMBL" id="SHI19474.1"/>
    </source>
</evidence>
<feature type="transmembrane region" description="Helical" evidence="1">
    <location>
        <begin position="399"/>
        <end position="415"/>
    </location>
</feature>
<evidence type="ECO:0000259" key="2">
    <source>
        <dbReference type="Pfam" id="PF07670"/>
    </source>
</evidence>